<dbReference type="GO" id="GO:0016616">
    <property type="term" value="F:oxidoreductase activity, acting on the CH-OH group of donors, NAD or NADP as acceptor"/>
    <property type="evidence" value="ECO:0007669"/>
    <property type="project" value="InterPro"/>
</dbReference>
<feature type="domain" description="Glycosyl hydrolase family 4 C-terminal" evidence="7">
    <location>
        <begin position="2"/>
        <end position="86"/>
    </location>
</feature>
<dbReference type="Gene3D" id="3.90.110.10">
    <property type="entry name" value="Lactate dehydrogenase/glycoside hydrolase, family 4, C-terminal"/>
    <property type="match status" value="1"/>
</dbReference>
<gene>
    <name evidence="8" type="ORF">S01H1_80581</name>
</gene>
<dbReference type="InterPro" id="IPR022616">
    <property type="entry name" value="Glyco_hydro_4_C"/>
</dbReference>
<reference evidence="8" key="1">
    <citation type="journal article" date="2014" name="Front. Microbiol.">
        <title>High frequency of phylogenetically diverse reductive dehalogenase-homologous genes in deep subseafloor sedimentary metagenomes.</title>
        <authorList>
            <person name="Kawai M."/>
            <person name="Futagami T."/>
            <person name="Toyoda A."/>
            <person name="Takaki Y."/>
            <person name="Nishi S."/>
            <person name="Hori S."/>
            <person name="Arai W."/>
            <person name="Tsubouchi T."/>
            <person name="Morono Y."/>
            <person name="Uchiyama I."/>
            <person name="Ito T."/>
            <person name="Fujiyama A."/>
            <person name="Inagaki F."/>
            <person name="Takami H."/>
        </authorList>
    </citation>
    <scope>NUCLEOTIDE SEQUENCE</scope>
    <source>
        <strain evidence="8">Expedition CK06-06</strain>
    </source>
</reference>
<proteinExistence type="predicted"/>
<evidence type="ECO:0000256" key="5">
    <source>
        <dbReference type="ARBA" id="ARBA00023211"/>
    </source>
</evidence>
<dbReference type="Pfam" id="PF11975">
    <property type="entry name" value="Glyco_hydro_4C"/>
    <property type="match status" value="1"/>
</dbReference>
<dbReference type="GO" id="GO:0004553">
    <property type="term" value="F:hydrolase activity, hydrolyzing O-glycosyl compounds"/>
    <property type="evidence" value="ECO:0007669"/>
    <property type="project" value="InterPro"/>
</dbReference>
<evidence type="ECO:0000313" key="8">
    <source>
        <dbReference type="EMBL" id="GAG48722.1"/>
    </source>
</evidence>
<comment type="caution">
    <text evidence="8">The sequence shown here is derived from an EMBL/GenBank/DDBJ whole genome shotgun (WGS) entry which is preliminary data.</text>
</comment>
<dbReference type="InterPro" id="IPR015955">
    <property type="entry name" value="Lactate_DH/Glyco_Ohase_4_C"/>
</dbReference>
<sequence>ETGTPSRINGNVKNNGLITNLLEGSCVEVPCLVDKQGISPCYVGDLPPQVAALNRTNINVQELAVRGIVEKDKTKIFHSILLDPLTSAILTIDEIRQMVDEMFKVGVKYLKGFK</sequence>
<keyword evidence="2" id="KW-0479">Metal-binding</keyword>
<keyword evidence="5" id="KW-0464">Manganese</keyword>
<evidence type="ECO:0000256" key="1">
    <source>
        <dbReference type="ARBA" id="ARBA00001911"/>
    </source>
</evidence>
<accession>X0YP60</accession>
<evidence type="ECO:0000256" key="3">
    <source>
        <dbReference type="ARBA" id="ARBA00022801"/>
    </source>
</evidence>
<name>X0YP60_9ZZZZ</name>
<dbReference type="EMBL" id="BARS01054434">
    <property type="protein sequence ID" value="GAG48722.1"/>
    <property type="molecule type" value="Genomic_DNA"/>
</dbReference>
<keyword evidence="4" id="KW-0520">NAD</keyword>
<dbReference type="InterPro" id="IPR001088">
    <property type="entry name" value="Glyco_hydro_4"/>
</dbReference>
<evidence type="ECO:0000256" key="4">
    <source>
        <dbReference type="ARBA" id="ARBA00023027"/>
    </source>
</evidence>
<dbReference type="GO" id="GO:0046872">
    <property type="term" value="F:metal ion binding"/>
    <property type="evidence" value="ECO:0007669"/>
    <property type="project" value="UniProtKB-KW"/>
</dbReference>
<organism evidence="8">
    <name type="scientific">marine sediment metagenome</name>
    <dbReference type="NCBI Taxonomy" id="412755"/>
    <lineage>
        <taxon>unclassified sequences</taxon>
        <taxon>metagenomes</taxon>
        <taxon>ecological metagenomes</taxon>
    </lineage>
</organism>
<keyword evidence="6" id="KW-0326">Glycosidase</keyword>
<dbReference type="SUPFAM" id="SSF56327">
    <property type="entry name" value="LDH C-terminal domain-like"/>
    <property type="match status" value="1"/>
</dbReference>
<protein>
    <recommendedName>
        <fullName evidence="7">Glycosyl hydrolase family 4 C-terminal domain-containing protein</fullName>
    </recommendedName>
</protein>
<feature type="non-terminal residue" evidence="8">
    <location>
        <position position="1"/>
    </location>
</feature>
<keyword evidence="3" id="KW-0378">Hydrolase</keyword>
<dbReference type="AlphaFoldDB" id="X0YP60"/>
<evidence type="ECO:0000256" key="2">
    <source>
        <dbReference type="ARBA" id="ARBA00022723"/>
    </source>
</evidence>
<dbReference type="PANTHER" id="PTHR32092:SF6">
    <property type="entry name" value="ALPHA-GALACTOSIDASE"/>
    <property type="match status" value="1"/>
</dbReference>
<dbReference type="PANTHER" id="PTHR32092">
    <property type="entry name" value="6-PHOSPHO-BETA-GLUCOSIDASE-RELATED"/>
    <property type="match status" value="1"/>
</dbReference>
<comment type="cofactor">
    <cofactor evidence="1">
        <name>NAD(+)</name>
        <dbReference type="ChEBI" id="CHEBI:57540"/>
    </cofactor>
</comment>
<dbReference type="GO" id="GO:0005975">
    <property type="term" value="P:carbohydrate metabolic process"/>
    <property type="evidence" value="ECO:0007669"/>
    <property type="project" value="InterPro"/>
</dbReference>
<evidence type="ECO:0000259" key="7">
    <source>
        <dbReference type="Pfam" id="PF11975"/>
    </source>
</evidence>
<evidence type="ECO:0000256" key="6">
    <source>
        <dbReference type="ARBA" id="ARBA00023295"/>
    </source>
</evidence>